<organism evidence="1 2">
    <name type="scientific">Salinivibrio kushneri</name>
    <dbReference type="NCBI Taxonomy" id="1908198"/>
    <lineage>
        <taxon>Bacteria</taxon>
        <taxon>Pseudomonadati</taxon>
        <taxon>Pseudomonadota</taxon>
        <taxon>Gammaproteobacteria</taxon>
        <taxon>Vibrionales</taxon>
        <taxon>Vibrionaceae</taxon>
        <taxon>Salinivibrio</taxon>
    </lineage>
</organism>
<dbReference type="Gene3D" id="3.40.50.2300">
    <property type="match status" value="1"/>
</dbReference>
<dbReference type="SUPFAM" id="SSF52788">
    <property type="entry name" value="Phosphotyrosine protein phosphatases I"/>
    <property type="match status" value="1"/>
</dbReference>
<proteinExistence type="predicted"/>
<reference evidence="1" key="1">
    <citation type="submission" date="2022-09" db="EMBL/GenBank/DDBJ databases">
        <authorList>
            <person name="Li Z.-J."/>
        </authorList>
    </citation>
    <scope>NUCLEOTIDE SEQUENCE</scope>
    <source>
        <strain evidence="1">TGB11</strain>
    </source>
</reference>
<dbReference type="AlphaFoldDB" id="A0AA47KJ32"/>
<dbReference type="Proteomes" id="UP001164748">
    <property type="component" value="Chromosome"/>
</dbReference>
<protein>
    <recommendedName>
        <fullName evidence="3">Protein-tyrosine-phosphatase</fullName>
    </recommendedName>
</protein>
<sequence>MIDAKDKVSLGARADETPVHGDTALGKPVVLFLCDGKLGASLMAAAVMKNKADSFFDIHCAYTTATMPTAQASKALIQFQISTSGLAPVPLSGLTLEYVDYLVAVNPAAVQSGLPLPRYGKFVPWDVTENSDAGLVAVLRAVNQSINYFLSLYLFR</sequence>
<dbReference type="InterPro" id="IPR036196">
    <property type="entry name" value="Ptyr_pPase_sf"/>
</dbReference>
<dbReference type="EMBL" id="CP114588">
    <property type="protein sequence ID" value="WBA07777.1"/>
    <property type="molecule type" value="Genomic_DNA"/>
</dbReference>
<gene>
    <name evidence="1" type="ORF">N8M53_07870</name>
</gene>
<accession>A0AA47KJ32</accession>
<dbReference type="RefSeq" id="WP_269578375.1">
    <property type="nucleotide sequence ID" value="NZ_CP114588.1"/>
</dbReference>
<name>A0AA47KJ32_9GAMM</name>
<evidence type="ECO:0000313" key="2">
    <source>
        <dbReference type="Proteomes" id="UP001164748"/>
    </source>
</evidence>
<evidence type="ECO:0000313" key="1">
    <source>
        <dbReference type="EMBL" id="WBA07777.1"/>
    </source>
</evidence>
<evidence type="ECO:0008006" key="3">
    <source>
        <dbReference type="Google" id="ProtNLM"/>
    </source>
</evidence>